<comment type="caution">
    <text evidence="8">Lacks conserved residue(s) required for the propagation of feature annotation.</text>
</comment>
<dbReference type="Pfam" id="PF01678">
    <property type="entry name" value="DAP_epimerase"/>
    <property type="match status" value="2"/>
</dbReference>
<feature type="site" description="Could be important to modulate the pK values of the two catalytic cysteine residues" evidence="8">
    <location>
        <position position="216"/>
    </location>
</feature>
<reference evidence="11" key="1">
    <citation type="submission" date="2015-01" db="EMBL/GenBank/DDBJ databases">
        <authorList>
            <person name="Manzoor Shahid"/>
            <person name="Zubair Saima"/>
        </authorList>
    </citation>
    <scope>NUCLEOTIDE SEQUENCE [LARGE SCALE GENOMIC DNA]</scope>
    <source>
        <strain evidence="11">Sp3</strain>
    </source>
</reference>
<evidence type="ECO:0000256" key="8">
    <source>
        <dbReference type="HAMAP-Rule" id="MF_00197"/>
    </source>
</evidence>
<feature type="binding site" evidence="8">
    <location>
        <position position="12"/>
    </location>
    <ligand>
        <name>substrate</name>
    </ligand>
</feature>
<protein>
    <recommendedName>
        <fullName evidence="3 8">Diaminopimelate epimerase</fullName>
        <shortName evidence="8">DAP epimerase</shortName>
        <ecNumber evidence="3 8">5.1.1.7</ecNumber>
    </recommendedName>
    <alternativeName>
        <fullName evidence="8">PLP-independent amino acid racemase</fullName>
    </alternativeName>
</protein>
<feature type="binding site" evidence="8">
    <location>
        <position position="198"/>
    </location>
    <ligand>
        <name>substrate</name>
    </ligand>
</feature>
<keyword evidence="4 8" id="KW-0028">Amino-acid biosynthesis</keyword>
<keyword evidence="6 8" id="KW-0413">Isomerase</keyword>
<dbReference type="PANTHER" id="PTHR31689">
    <property type="entry name" value="DIAMINOPIMELATE EPIMERASE, CHLOROPLASTIC"/>
    <property type="match status" value="1"/>
</dbReference>
<dbReference type="EMBL" id="CDRZ01000244">
    <property type="protein sequence ID" value="CEO89397.1"/>
    <property type="molecule type" value="Genomic_DNA"/>
</dbReference>
<evidence type="ECO:0000256" key="9">
    <source>
        <dbReference type="PROSITE-ProRule" id="PRU10125"/>
    </source>
</evidence>
<comment type="similarity">
    <text evidence="2 8">Belongs to the diaminopimelate epimerase family.</text>
</comment>
<dbReference type="HAMAP" id="MF_00197">
    <property type="entry name" value="DAP_epimerase"/>
    <property type="match status" value="1"/>
</dbReference>
<dbReference type="GO" id="GO:0009089">
    <property type="term" value="P:lysine biosynthetic process via diaminopimelate"/>
    <property type="evidence" value="ECO:0007669"/>
    <property type="project" value="UniProtKB-UniRule"/>
</dbReference>
<feature type="binding site" evidence="8">
    <location>
        <begin position="216"/>
        <end position="217"/>
    </location>
    <ligand>
        <name>substrate</name>
    </ligand>
</feature>
<accession>A0A0B7MNV8</accession>
<evidence type="ECO:0000313" key="11">
    <source>
        <dbReference type="Proteomes" id="UP000046155"/>
    </source>
</evidence>
<dbReference type="Gene3D" id="3.10.310.10">
    <property type="entry name" value="Diaminopimelate Epimerase, Chain A, domain 1"/>
    <property type="match status" value="2"/>
</dbReference>
<comment type="catalytic activity">
    <reaction evidence="7 8">
        <text>(2S,6S)-2,6-diaminopimelate = meso-2,6-diaminopimelate</text>
        <dbReference type="Rhea" id="RHEA:15393"/>
        <dbReference type="ChEBI" id="CHEBI:57609"/>
        <dbReference type="ChEBI" id="CHEBI:57791"/>
        <dbReference type="EC" id="5.1.1.7"/>
    </reaction>
</comment>
<dbReference type="PANTHER" id="PTHR31689:SF0">
    <property type="entry name" value="DIAMINOPIMELATE EPIMERASE"/>
    <property type="match status" value="1"/>
</dbReference>
<keyword evidence="11" id="KW-1185">Reference proteome</keyword>
<feature type="active site" description="Proton donor" evidence="8">
    <location>
        <position position="74"/>
    </location>
</feature>
<dbReference type="AlphaFoldDB" id="A0A0B7MNV8"/>
<comment type="subcellular location">
    <subcellularLocation>
        <location evidence="8">Cytoplasm</location>
    </subcellularLocation>
</comment>
<dbReference type="GO" id="GO:0005829">
    <property type="term" value="C:cytosol"/>
    <property type="evidence" value="ECO:0007669"/>
    <property type="project" value="TreeGrafter"/>
</dbReference>
<keyword evidence="5 8" id="KW-0457">Lysine biosynthesis</keyword>
<evidence type="ECO:0000256" key="3">
    <source>
        <dbReference type="ARBA" id="ARBA00013080"/>
    </source>
</evidence>
<dbReference type="GO" id="GO:0008837">
    <property type="term" value="F:diaminopimelate epimerase activity"/>
    <property type="evidence" value="ECO:0007669"/>
    <property type="project" value="UniProtKB-UniRule"/>
</dbReference>
<feature type="binding site" evidence="8">
    <location>
        <begin position="226"/>
        <end position="227"/>
    </location>
    <ligand>
        <name>substrate</name>
    </ligand>
</feature>
<dbReference type="InterPro" id="IPR001653">
    <property type="entry name" value="DAP_epimerase_DapF"/>
</dbReference>
<evidence type="ECO:0000256" key="7">
    <source>
        <dbReference type="ARBA" id="ARBA00051712"/>
    </source>
</evidence>
<evidence type="ECO:0000313" key="10">
    <source>
        <dbReference type="EMBL" id="CEO89397.1"/>
    </source>
</evidence>
<proteinExistence type="inferred from homology"/>
<feature type="binding site" evidence="8">
    <location>
        <position position="164"/>
    </location>
    <ligand>
        <name>substrate</name>
    </ligand>
</feature>
<feature type="binding site" evidence="8">
    <location>
        <begin position="75"/>
        <end position="76"/>
    </location>
    <ligand>
        <name>substrate</name>
    </ligand>
</feature>
<name>A0A0B7MNV8_9FIRM</name>
<dbReference type="EC" id="5.1.1.7" evidence="3 8"/>
<keyword evidence="8" id="KW-0963">Cytoplasm</keyword>
<evidence type="ECO:0000256" key="2">
    <source>
        <dbReference type="ARBA" id="ARBA00010219"/>
    </source>
</evidence>
<evidence type="ECO:0000256" key="4">
    <source>
        <dbReference type="ARBA" id="ARBA00022605"/>
    </source>
</evidence>
<dbReference type="InterPro" id="IPR018510">
    <property type="entry name" value="DAP_epimerase_AS"/>
</dbReference>
<feature type="active site" evidence="9">
    <location>
        <position position="74"/>
    </location>
</feature>
<comment type="pathway">
    <text evidence="1 8">Amino-acid biosynthesis; L-lysine biosynthesis via DAP pathway; DL-2,6-diaminopimelate from LL-2,6-diaminopimelate: step 1/1.</text>
</comment>
<comment type="subunit">
    <text evidence="8">Homodimer.</text>
</comment>
<sequence>MLNFTKWHGLGNDFVLMELSPDAIPQEKIAGFVHRVCHRHFGVGGDGLVFVYCDDKGFINMRIFNADGTEPEMCGNAIRCVAKYLYTKGLVKDTSFPIQTKAGIKVPEVIIKDGEVTAVKVDMGEPILESEQIPFKGERGSKVIDQEIQVDGKKILITAVSMGNPHCILFIDERVDQFPVHILGPQLECHRLFPAKTNVEFVEVLDRNRVSVRVWERGVGETLACGTGACAVAVGGSLCGHLDPSVEVNLSGGRLYVEWGSNNHVYMTGPAVEVFQGRCRVERWEVGS</sequence>
<feature type="site" description="Could be important to modulate the pK values of the two catalytic cysteine residues" evidence="8">
    <location>
        <position position="166"/>
    </location>
</feature>
<evidence type="ECO:0000256" key="6">
    <source>
        <dbReference type="ARBA" id="ARBA00023235"/>
    </source>
</evidence>
<dbReference type="NCBIfam" id="TIGR00652">
    <property type="entry name" value="DapF"/>
    <property type="match status" value="1"/>
</dbReference>
<comment type="function">
    <text evidence="8">Catalyzes the stereoinversion of LL-2,6-diaminopimelate (L,L-DAP) to meso-diaminopimelate (meso-DAP), a precursor of L-lysine and an essential component of the bacterial peptidoglycan.</text>
</comment>
<organism evidence="10 11">
    <name type="scientific">Syntrophaceticus schinkii</name>
    <dbReference type="NCBI Taxonomy" id="499207"/>
    <lineage>
        <taxon>Bacteria</taxon>
        <taxon>Bacillati</taxon>
        <taxon>Bacillota</taxon>
        <taxon>Clostridia</taxon>
        <taxon>Thermoanaerobacterales</taxon>
        <taxon>Thermoanaerobacterales Family III. Incertae Sedis</taxon>
        <taxon>Syntrophaceticus</taxon>
    </lineage>
</organism>
<dbReference type="PROSITE" id="PS01326">
    <property type="entry name" value="DAP_EPIMERASE"/>
    <property type="match status" value="1"/>
</dbReference>
<gene>
    <name evidence="8 10" type="primary">dapF</name>
    <name evidence="10" type="ORF">SSCH_470025</name>
</gene>
<dbReference type="Proteomes" id="UP000046155">
    <property type="component" value="Unassembled WGS sequence"/>
</dbReference>
<dbReference type="SUPFAM" id="SSF54506">
    <property type="entry name" value="Diaminopimelate epimerase-like"/>
    <property type="match status" value="2"/>
</dbReference>
<evidence type="ECO:0000256" key="1">
    <source>
        <dbReference type="ARBA" id="ARBA00005196"/>
    </source>
</evidence>
<feature type="active site" description="Proton acceptor" evidence="8">
    <location>
        <position position="225"/>
    </location>
</feature>
<evidence type="ECO:0000256" key="5">
    <source>
        <dbReference type="ARBA" id="ARBA00023154"/>
    </source>
</evidence>
<feature type="binding site" evidence="8">
    <location>
        <position position="65"/>
    </location>
    <ligand>
        <name>substrate</name>
    </ligand>
</feature>
<dbReference type="UniPathway" id="UPA00034">
    <property type="reaction ID" value="UER00025"/>
</dbReference>